<protein>
    <submittedName>
        <fullName evidence="1">Putative addiction module component</fullName>
    </submittedName>
</protein>
<comment type="caution">
    <text evidence="1">The sequence shown here is derived from an EMBL/GenBank/DDBJ whole genome shotgun (WGS) entry which is preliminary data.</text>
</comment>
<keyword evidence="2" id="KW-1185">Reference proteome</keyword>
<dbReference type="InterPro" id="IPR013406">
    <property type="entry name" value="CHP02574_addiction_mod"/>
</dbReference>
<name>A0A562RVL7_9BACT</name>
<reference evidence="1 2" key="1">
    <citation type="submission" date="2019-07" db="EMBL/GenBank/DDBJ databases">
        <title>Genome sequencing of 100 strains of the haloalkaliphilic chemolithoautotrophic sulfur-oxidizing bacterium Thioalkalivibrio.</title>
        <authorList>
            <person name="Muyzer G."/>
        </authorList>
    </citation>
    <scope>NUCLEOTIDE SEQUENCE [LARGE SCALE GENOMIC DNA]</scope>
    <source>
        <strain evidence="1 2">ASO4-4</strain>
    </source>
</reference>
<dbReference type="Proteomes" id="UP000318307">
    <property type="component" value="Unassembled WGS sequence"/>
</dbReference>
<accession>A0A562RVL7</accession>
<evidence type="ECO:0000313" key="2">
    <source>
        <dbReference type="Proteomes" id="UP000318307"/>
    </source>
</evidence>
<dbReference type="EMBL" id="VLLC01000010">
    <property type="protein sequence ID" value="TWI72446.1"/>
    <property type="molecule type" value="Genomic_DNA"/>
</dbReference>
<sequence>MGLVQSLKTMSFEEKILAMELLWDDLCREGDTLPSPEWHISVLEEREALLEKGEEAYMDWEEPKEKIRNTVSIKPRRRP</sequence>
<gene>
    <name evidence="1" type="ORF">LZ24_01588</name>
</gene>
<organism evidence="1 2">
    <name type="scientific">Desulfobotulus alkaliphilus</name>
    <dbReference type="NCBI Taxonomy" id="622671"/>
    <lineage>
        <taxon>Bacteria</taxon>
        <taxon>Pseudomonadati</taxon>
        <taxon>Thermodesulfobacteriota</taxon>
        <taxon>Desulfobacteria</taxon>
        <taxon>Desulfobacterales</taxon>
        <taxon>Desulfobacteraceae</taxon>
        <taxon>Desulfobotulus</taxon>
    </lineage>
</organism>
<proteinExistence type="predicted"/>
<dbReference type="AlphaFoldDB" id="A0A562RVL7"/>
<dbReference type="Pfam" id="PF09720">
    <property type="entry name" value="Unstab_antitox"/>
    <property type="match status" value="1"/>
</dbReference>
<evidence type="ECO:0000313" key="1">
    <source>
        <dbReference type="EMBL" id="TWI72446.1"/>
    </source>
</evidence>